<evidence type="ECO:0000256" key="2">
    <source>
        <dbReference type="ARBA" id="ARBA00022630"/>
    </source>
</evidence>
<sequence>MAEGVSEAAPASGPDAAAAAAAAGSGSGSGRLVIVGSGIAGLSAALEASRAVSGLEVVVLEKNAAVGGNSARASSGINAVNPTAGDSVELFAADTLRSGGGLSKPELVERLAASSADAMAFLSDLGAALPATVRLGGHSVPRTRTNVDGPNVGFVLVRALEAAVRAQPSVRIVTGAKVGGVAYSGDGRLVVTYSEQGQQQQAGKQAGAGGSVTLVADGLVFASGGFAASRELLSRYCPDAAGLPTTNGPWATGDAVPLAEALGAGLVDMERVQVHPTGFVDPRDPGSSSKFLAPEKLRGCGGVLLDASGRRFVDELATRDVVAAAIARQPGAVAWLLLGPEGAHQFGEAALSFYAAKGLVTKVAGASEAAAHMGVDAAALAAALGEYDATASTAEAAGSASPPPGGFDATGKRFFPSRVQGAGGGPLFLARVTPVTHYTMGGLAITPDAAVIGRDGAILPRLWAAGEAAGGLHGANRLGGNSLLETAVFGRAAGASAARAISRPGPQQAPAAAATHPAHASVL</sequence>
<dbReference type="SUPFAM" id="SSF56425">
    <property type="entry name" value="Succinate dehydrogenase/fumarate reductase flavoprotein, catalytic domain"/>
    <property type="match status" value="1"/>
</dbReference>
<keyword evidence="4" id="KW-0560">Oxidoreductase</keyword>
<dbReference type="GO" id="GO:0016491">
    <property type="term" value="F:oxidoreductase activity"/>
    <property type="evidence" value="ECO:0007669"/>
    <property type="project" value="UniProtKB-KW"/>
</dbReference>
<protein>
    <recommendedName>
        <fullName evidence="6">FAD-dependent oxidoreductase 2 FAD-binding domain-containing protein</fullName>
    </recommendedName>
</protein>
<evidence type="ECO:0000313" key="8">
    <source>
        <dbReference type="Proteomes" id="UP000247498"/>
    </source>
</evidence>
<evidence type="ECO:0000256" key="3">
    <source>
        <dbReference type="ARBA" id="ARBA00022827"/>
    </source>
</evidence>
<accession>A0A2V0PNM3</accession>
<keyword evidence="8" id="KW-1185">Reference proteome</keyword>
<dbReference type="PANTHER" id="PTHR43400:SF1">
    <property type="entry name" value="FUMARATE REDUCTASE"/>
    <property type="match status" value="1"/>
</dbReference>
<feature type="region of interest" description="Disordered" evidence="5">
    <location>
        <begin position="499"/>
        <end position="523"/>
    </location>
</feature>
<evidence type="ECO:0000259" key="6">
    <source>
        <dbReference type="Pfam" id="PF00890"/>
    </source>
</evidence>
<organism evidence="7 8">
    <name type="scientific">Raphidocelis subcapitata</name>
    <dbReference type="NCBI Taxonomy" id="307507"/>
    <lineage>
        <taxon>Eukaryota</taxon>
        <taxon>Viridiplantae</taxon>
        <taxon>Chlorophyta</taxon>
        <taxon>core chlorophytes</taxon>
        <taxon>Chlorophyceae</taxon>
        <taxon>CS clade</taxon>
        <taxon>Sphaeropleales</taxon>
        <taxon>Selenastraceae</taxon>
        <taxon>Raphidocelis</taxon>
    </lineage>
</organism>
<evidence type="ECO:0000256" key="5">
    <source>
        <dbReference type="SAM" id="MobiDB-lite"/>
    </source>
</evidence>
<comment type="cofactor">
    <cofactor evidence="1">
        <name>FAD</name>
        <dbReference type="ChEBI" id="CHEBI:57692"/>
    </cofactor>
</comment>
<dbReference type="InterPro" id="IPR010960">
    <property type="entry name" value="Flavocytochrome_c"/>
</dbReference>
<dbReference type="AlphaFoldDB" id="A0A2V0PNM3"/>
<evidence type="ECO:0000313" key="7">
    <source>
        <dbReference type="EMBL" id="GBF99540.1"/>
    </source>
</evidence>
<dbReference type="OrthoDB" id="10254877at2759"/>
<dbReference type="Proteomes" id="UP000247498">
    <property type="component" value="Unassembled WGS sequence"/>
</dbReference>
<dbReference type="InterPro" id="IPR027477">
    <property type="entry name" value="Succ_DH/fumarate_Rdtase_cat_sf"/>
</dbReference>
<comment type="caution">
    <text evidence="7">The sequence shown here is derived from an EMBL/GenBank/DDBJ whole genome shotgun (WGS) entry which is preliminary data.</text>
</comment>
<dbReference type="InterPro" id="IPR050315">
    <property type="entry name" value="FAD-oxidoreductase_2"/>
</dbReference>
<dbReference type="SUPFAM" id="SSF51905">
    <property type="entry name" value="FAD/NAD(P)-binding domain"/>
    <property type="match status" value="1"/>
</dbReference>
<dbReference type="STRING" id="307507.A0A2V0PNM3"/>
<name>A0A2V0PNM3_9CHLO</name>
<keyword evidence="3" id="KW-0274">FAD</keyword>
<dbReference type="GO" id="GO:0010181">
    <property type="term" value="F:FMN binding"/>
    <property type="evidence" value="ECO:0007669"/>
    <property type="project" value="InterPro"/>
</dbReference>
<proteinExistence type="predicted"/>
<evidence type="ECO:0000256" key="1">
    <source>
        <dbReference type="ARBA" id="ARBA00001974"/>
    </source>
</evidence>
<gene>
    <name evidence="7" type="ORF">Rsub_12346</name>
</gene>
<dbReference type="Gene3D" id="3.50.50.60">
    <property type="entry name" value="FAD/NAD(P)-binding domain"/>
    <property type="match status" value="1"/>
</dbReference>
<dbReference type="EMBL" id="BDRX01000162">
    <property type="protein sequence ID" value="GBF99540.1"/>
    <property type="molecule type" value="Genomic_DNA"/>
</dbReference>
<dbReference type="InterPro" id="IPR003953">
    <property type="entry name" value="FAD-dep_OxRdtase_2_FAD-bd"/>
</dbReference>
<keyword evidence="2" id="KW-0285">Flavoprotein</keyword>
<dbReference type="Gene3D" id="3.90.700.10">
    <property type="entry name" value="Succinate dehydrogenase/fumarate reductase flavoprotein, catalytic domain"/>
    <property type="match status" value="1"/>
</dbReference>
<dbReference type="PANTHER" id="PTHR43400">
    <property type="entry name" value="FUMARATE REDUCTASE"/>
    <property type="match status" value="1"/>
</dbReference>
<feature type="domain" description="FAD-dependent oxidoreductase 2 FAD-binding" evidence="6">
    <location>
        <begin position="32"/>
        <end position="483"/>
    </location>
</feature>
<reference evidence="7 8" key="1">
    <citation type="journal article" date="2018" name="Sci. Rep.">
        <title>Raphidocelis subcapitata (=Pseudokirchneriella subcapitata) provides an insight into genome evolution and environmental adaptations in the Sphaeropleales.</title>
        <authorList>
            <person name="Suzuki S."/>
            <person name="Yamaguchi H."/>
            <person name="Nakajima N."/>
            <person name="Kawachi M."/>
        </authorList>
    </citation>
    <scope>NUCLEOTIDE SEQUENCE [LARGE SCALE GENOMIC DNA]</scope>
    <source>
        <strain evidence="7 8">NIES-35</strain>
    </source>
</reference>
<dbReference type="NCBIfam" id="TIGR01813">
    <property type="entry name" value="flavo_cyto_c"/>
    <property type="match status" value="1"/>
</dbReference>
<dbReference type="InterPro" id="IPR036188">
    <property type="entry name" value="FAD/NAD-bd_sf"/>
</dbReference>
<dbReference type="Pfam" id="PF00890">
    <property type="entry name" value="FAD_binding_2"/>
    <property type="match status" value="1"/>
</dbReference>
<evidence type="ECO:0000256" key="4">
    <source>
        <dbReference type="ARBA" id="ARBA00023002"/>
    </source>
</evidence>
<dbReference type="InParanoid" id="A0A2V0PNM3"/>